<evidence type="ECO:0000313" key="1">
    <source>
        <dbReference type="EMBL" id="CEP07226.1"/>
    </source>
</evidence>
<dbReference type="AlphaFoldDB" id="A0A0B7MN26"/>
<gene>
    <name evidence="1" type="primary">PARPA_00506.1 scaffold 888</name>
</gene>
<accession>A0A0B7MN26</accession>
<proteinExistence type="predicted"/>
<keyword evidence="2" id="KW-1185">Reference proteome</keyword>
<dbReference type="EMBL" id="LN719137">
    <property type="protein sequence ID" value="CEP07226.1"/>
    <property type="molecule type" value="Genomic_DNA"/>
</dbReference>
<dbReference type="Proteomes" id="UP000054107">
    <property type="component" value="Unassembled WGS sequence"/>
</dbReference>
<name>A0A0B7MN26_9FUNG</name>
<protein>
    <submittedName>
        <fullName evidence="1">Uncharacterized protein</fullName>
    </submittedName>
</protein>
<organism evidence="1 2">
    <name type="scientific">Parasitella parasitica</name>
    <dbReference type="NCBI Taxonomy" id="35722"/>
    <lineage>
        <taxon>Eukaryota</taxon>
        <taxon>Fungi</taxon>
        <taxon>Fungi incertae sedis</taxon>
        <taxon>Mucoromycota</taxon>
        <taxon>Mucoromycotina</taxon>
        <taxon>Mucoromycetes</taxon>
        <taxon>Mucorales</taxon>
        <taxon>Mucorineae</taxon>
        <taxon>Mucoraceae</taxon>
        <taxon>Parasitella</taxon>
    </lineage>
</organism>
<sequence length="189" mass="21519">MKKQQIIKCISRLFTTTSQTIKSNEKTVAHEYCLKLKQRRPMVPKPKHWATFAAGKKTCKMYNFKAADEWFAVPPINTQLTKPVECVYDEKVEMVTPLEPTPPVPCKYEAETHNRSPSLHIVVPSQSEETDNTKALIDSQKVHIKDRIPIAETIELASMVSCVLGEAFTVADSKIFDKDDFYDSLRKNS</sequence>
<evidence type="ECO:0000313" key="2">
    <source>
        <dbReference type="Proteomes" id="UP000054107"/>
    </source>
</evidence>
<reference evidence="1 2" key="1">
    <citation type="submission" date="2014-09" db="EMBL/GenBank/DDBJ databases">
        <authorList>
            <person name="Ellenberger Sabrina"/>
        </authorList>
    </citation>
    <scope>NUCLEOTIDE SEQUENCE [LARGE SCALE GENOMIC DNA]</scope>
    <source>
        <strain evidence="1 2">CBS 412.66</strain>
    </source>
</reference>